<dbReference type="InterPro" id="IPR040079">
    <property type="entry name" value="Glutathione_S-Trfase"/>
</dbReference>
<dbReference type="CDD" id="cd03194">
    <property type="entry name" value="GST_C_3"/>
    <property type="match status" value="1"/>
</dbReference>
<dbReference type="Pfam" id="PF13409">
    <property type="entry name" value="GST_N_2"/>
    <property type="match status" value="1"/>
</dbReference>
<dbReference type="RefSeq" id="WP_074755422.1">
    <property type="nucleotide sequence ID" value="NZ_FNCO01000012.1"/>
</dbReference>
<dbReference type="STRING" id="89065.SAMN05216605_1125"/>
<dbReference type="PANTHER" id="PTHR42673:SF4">
    <property type="entry name" value="MALEYLACETOACETATE ISOMERASE"/>
    <property type="match status" value="1"/>
</dbReference>
<name>A0A1G8JB93_9PSED</name>
<dbReference type="Proteomes" id="UP000182894">
    <property type="component" value="Unassembled WGS sequence"/>
</dbReference>
<keyword evidence="2" id="KW-0808">Transferase</keyword>
<evidence type="ECO:0000313" key="3">
    <source>
        <dbReference type="Proteomes" id="UP000182894"/>
    </source>
</evidence>
<dbReference type="CDD" id="cd03043">
    <property type="entry name" value="GST_N_1"/>
    <property type="match status" value="1"/>
</dbReference>
<reference evidence="3" key="1">
    <citation type="submission" date="2016-10" db="EMBL/GenBank/DDBJ databases">
        <authorList>
            <person name="Varghese N."/>
            <person name="Submissions S."/>
        </authorList>
    </citation>
    <scope>NUCLEOTIDE SEQUENCE [LARGE SCALE GENOMIC DNA]</scope>
    <source>
        <strain evidence="3">ATCC 700689</strain>
    </source>
</reference>
<dbReference type="InterPro" id="IPR004045">
    <property type="entry name" value="Glutathione_S-Trfase_N"/>
</dbReference>
<dbReference type="GO" id="GO:0006749">
    <property type="term" value="P:glutathione metabolic process"/>
    <property type="evidence" value="ECO:0007669"/>
    <property type="project" value="TreeGrafter"/>
</dbReference>
<protein>
    <submittedName>
        <fullName evidence="2">Glutathione S-transferase</fullName>
    </submittedName>
</protein>
<dbReference type="AlphaFoldDB" id="A0A1G8JB93"/>
<sequence>MSLHLIIGDKRYSSWSMRPWLVLEMIGVPFTDQVIRLNQADTDRLIREHSPSGKVPALKSEHGTIVDSLAICEYLAELFPKAGVWPADTAARARARSACAQMHSGFMGLRSNLPMDLRRDEALEVIPVEAQADIDRVIELWAECRSASKETGSFLFGKPGIIDAFFAPVAVRLRTYRVELPADAAAYVETIYQWPAFQRWQQAGLEEG</sequence>
<dbReference type="GO" id="GO:0016034">
    <property type="term" value="F:maleylacetoacetate isomerase activity"/>
    <property type="evidence" value="ECO:0007669"/>
    <property type="project" value="TreeGrafter"/>
</dbReference>
<dbReference type="EMBL" id="FNCO01000012">
    <property type="protein sequence ID" value="SDI28529.1"/>
    <property type="molecule type" value="Genomic_DNA"/>
</dbReference>
<dbReference type="InterPro" id="IPR036249">
    <property type="entry name" value="Thioredoxin-like_sf"/>
</dbReference>
<dbReference type="SFLD" id="SFLDS00019">
    <property type="entry name" value="Glutathione_Transferase_(cytos"/>
    <property type="match status" value="1"/>
</dbReference>
<proteinExistence type="predicted"/>
<evidence type="ECO:0000259" key="1">
    <source>
        <dbReference type="PROSITE" id="PS50404"/>
    </source>
</evidence>
<dbReference type="PANTHER" id="PTHR42673">
    <property type="entry name" value="MALEYLACETOACETATE ISOMERASE"/>
    <property type="match status" value="1"/>
</dbReference>
<dbReference type="SUPFAM" id="SSF47616">
    <property type="entry name" value="GST C-terminal domain-like"/>
    <property type="match status" value="1"/>
</dbReference>
<accession>A0A1G8JB93</accession>
<gene>
    <name evidence="2" type="ORF">SAMN05216605_1125</name>
</gene>
<keyword evidence="3" id="KW-1185">Reference proteome</keyword>
<dbReference type="GO" id="GO:0006559">
    <property type="term" value="P:L-phenylalanine catabolic process"/>
    <property type="evidence" value="ECO:0007669"/>
    <property type="project" value="TreeGrafter"/>
</dbReference>
<dbReference type="InterPro" id="IPR036282">
    <property type="entry name" value="Glutathione-S-Trfase_C_sf"/>
</dbReference>
<evidence type="ECO:0000313" key="2">
    <source>
        <dbReference type="EMBL" id="SDI28529.1"/>
    </source>
</evidence>
<dbReference type="GO" id="GO:0004364">
    <property type="term" value="F:glutathione transferase activity"/>
    <property type="evidence" value="ECO:0007669"/>
    <property type="project" value="TreeGrafter"/>
</dbReference>
<feature type="domain" description="GST N-terminal" evidence="1">
    <location>
        <begin position="3"/>
        <end position="83"/>
    </location>
</feature>
<dbReference type="Gene3D" id="3.40.30.10">
    <property type="entry name" value="Glutaredoxin"/>
    <property type="match status" value="1"/>
</dbReference>
<dbReference type="Gene3D" id="1.20.1050.10">
    <property type="match status" value="1"/>
</dbReference>
<dbReference type="SUPFAM" id="SSF52833">
    <property type="entry name" value="Thioredoxin-like"/>
    <property type="match status" value="1"/>
</dbReference>
<dbReference type="OrthoDB" id="9799538at2"/>
<organism evidence="2 3">
    <name type="scientific">Pseudomonas abietaniphila</name>
    <dbReference type="NCBI Taxonomy" id="89065"/>
    <lineage>
        <taxon>Bacteria</taxon>
        <taxon>Pseudomonadati</taxon>
        <taxon>Pseudomonadota</taxon>
        <taxon>Gammaproteobacteria</taxon>
        <taxon>Pseudomonadales</taxon>
        <taxon>Pseudomonadaceae</taxon>
        <taxon>Pseudomonas</taxon>
    </lineage>
</organism>
<dbReference type="PROSITE" id="PS50404">
    <property type="entry name" value="GST_NTER"/>
    <property type="match status" value="1"/>
</dbReference>